<name>A0A0M9G7T1_LEPPY</name>
<reference evidence="1 2" key="1">
    <citation type="submission" date="2015-07" db="EMBL/GenBank/DDBJ databases">
        <title>High-quality genome of monoxenous trypanosomatid Leptomonas pyrrhocoris.</title>
        <authorList>
            <person name="Flegontov P."/>
            <person name="Butenko A."/>
            <person name="Firsov S."/>
            <person name="Vlcek C."/>
            <person name="Logacheva M.D."/>
            <person name="Field M."/>
            <person name="Filatov D."/>
            <person name="Flegontova O."/>
            <person name="Gerasimov E."/>
            <person name="Jackson A.P."/>
            <person name="Kelly S."/>
            <person name="Opperdoes F."/>
            <person name="O'Reilly A."/>
            <person name="Votypka J."/>
            <person name="Yurchenko V."/>
            <person name="Lukes J."/>
        </authorList>
    </citation>
    <scope>NUCLEOTIDE SEQUENCE [LARGE SCALE GENOMIC DNA]</scope>
    <source>
        <strain evidence="1">H10</strain>
    </source>
</reference>
<dbReference type="EMBL" id="LGTL01000003">
    <property type="protein sequence ID" value="KPA84166.1"/>
    <property type="molecule type" value="Genomic_DNA"/>
</dbReference>
<dbReference type="Proteomes" id="UP000037923">
    <property type="component" value="Unassembled WGS sequence"/>
</dbReference>
<protein>
    <submittedName>
        <fullName evidence="1">Uncharacterized protein</fullName>
    </submittedName>
</protein>
<dbReference type="AlphaFoldDB" id="A0A0M9G7T1"/>
<dbReference type="GeneID" id="26902531"/>
<evidence type="ECO:0000313" key="1">
    <source>
        <dbReference type="EMBL" id="KPA84166.1"/>
    </source>
</evidence>
<dbReference type="VEuPathDB" id="TriTrypDB:LpyrH10_03_3870"/>
<sequence length="291" mass="31796">MGEIQVSFAFLSSRTVDYCCNAGSSADLSSSASQFRIPEVSSRRVALVKLLDFESGCSRAFRASCSETADVGAVFDALRRSENSNAVEFVGFELMSFFPGNYTHLNVSRVLSPHDPIPDFFSCQRVRLGQRLKFSVTRWLVINTFVCSNDGELFVGHVPFLVPLTAEDVSKASILSAVARILNLNTECEALLRNCIVLACTNDGRKITIDEPLQDGCGADQISIVYNAADIGDIVVVSAQWHASSHKGPAPIIQGVVTRRFVQDGMLLFDVKEMDTAVVMERLSCTQLVPL</sequence>
<gene>
    <name evidence="1" type="ORF">ABB37_02236</name>
</gene>
<dbReference type="OrthoDB" id="271612at2759"/>
<dbReference type="RefSeq" id="XP_015662605.1">
    <property type="nucleotide sequence ID" value="XM_015799127.1"/>
</dbReference>
<keyword evidence="2" id="KW-1185">Reference proteome</keyword>
<dbReference type="OMA" id="VLRLCAM"/>
<organism evidence="1 2">
    <name type="scientific">Leptomonas pyrrhocoris</name>
    <name type="common">Firebug parasite</name>
    <dbReference type="NCBI Taxonomy" id="157538"/>
    <lineage>
        <taxon>Eukaryota</taxon>
        <taxon>Discoba</taxon>
        <taxon>Euglenozoa</taxon>
        <taxon>Kinetoplastea</taxon>
        <taxon>Metakinetoplastina</taxon>
        <taxon>Trypanosomatida</taxon>
        <taxon>Trypanosomatidae</taxon>
        <taxon>Leishmaniinae</taxon>
        <taxon>Leptomonas</taxon>
    </lineage>
</organism>
<accession>A0A0M9G7T1</accession>
<evidence type="ECO:0000313" key="2">
    <source>
        <dbReference type="Proteomes" id="UP000037923"/>
    </source>
</evidence>
<proteinExistence type="predicted"/>
<comment type="caution">
    <text evidence="1">The sequence shown here is derived from an EMBL/GenBank/DDBJ whole genome shotgun (WGS) entry which is preliminary data.</text>
</comment>